<organism evidence="1 2">
    <name type="scientific">Suillus luteus UH-Slu-Lm8-n1</name>
    <dbReference type="NCBI Taxonomy" id="930992"/>
    <lineage>
        <taxon>Eukaryota</taxon>
        <taxon>Fungi</taxon>
        <taxon>Dikarya</taxon>
        <taxon>Basidiomycota</taxon>
        <taxon>Agaricomycotina</taxon>
        <taxon>Agaricomycetes</taxon>
        <taxon>Agaricomycetidae</taxon>
        <taxon>Boletales</taxon>
        <taxon>Suillineae</taxon>
        <taxon>Suillaceae</taxon>
        <taxon>Suillus</taxon>
    </lineage>
</organism>
<sequence length="522" mass="60657">MAYQYSGTGQQSVAELQRLTTFVGDPLFRHADALSFSHTREVKNIDAYLQDKSNPFREEYGWQRSSVKIRLPNEGTKWPSETDAPELEIPGVHHRSIIDIIESVFTDDASISFNMIPYREYWQCSPDRAIEVFSEAYSSPEMLEMYDEINALPREAGDEYERSIASLMFWSDVTHLANFGDASLWPFYLYFGNQTKYVRGKPTASACHHVAYIPTLPDDFQDQYMKFFGEPSSSEVYTYCKRELMQAIWALLLDDKFMHAYVHGIVIKCSDGITRRIFPRFFTYSADYPEKVILSGIKNLGQCPCPRCLTKKTEIPLMGSKRDMKRRIRCMRKDDQKHHREVEDAWKLIFQLGVPVDGSRVKKILNDESLVPTRNSFSEKLCPHGFNRFRMFVVDELHEFELGVWKAILTHLFRILHAAGGHAIQKLNERYRDTPSFGRGTIRKFNTNASAMKRLAARDFEDLLQVRSVHAFLISFLMIDSVHSLSLRTYFPKITIPWFWTSYSTWRLGTHLQNYASIPRTP</sequence>
<reference evidence="1 2" key="1">
    <citation type="submission" date="2014-04" db="EMBL/GenBank/DDBJ databases">
        <authorList>
            <consortium name="DOE Joint Genome Institute"/>
            <person name="Kuo A."/>
            <person name="Ruytinx J."/>
            <person name="Rineau F."/>
            <person name="Colpaert J."/>
            <person name="Kohler A."/>
            <person name="Nagy L.G."/>
            <person name="Floudas D."/>
            <person name="Copeland A."/>
            <person name="Barry K.W."/>
            <person name="Cichocki N."/>
            <person name="Veneault-Fourrey C."/>
            <person name="LaButti K."/>
            <person name="Lindquist E.A."/>
            <person name="Lipzen A."/>
            <person name="Lundell T."/>
            <person name="Morin E."/>
            <person name="Murat C."/>
            <person name="Sun H."/>
            <person name="Tunlid A."/>
            <person name="Henrissat B."/>
            <person name="Grigoriev I.V."/>
            <person name="Hibbett D.S."/>
            <person name="Martin F."/>
            <person name="Nordberg H.P."/>
            <person name="Cantor M.N."/>
            <person name="Hua S.X."/>
        </authorList>
    </citation>
    <scope>NUCLEOTIDE SEQUENCE [LARGE SCALE GENOMIC DNA]</scope>
    <source>
        <strain evidence="1 2">UH-Slu-Lm8-n1</strain>
    </source>
</reference>
<dbReference type="HOGENOM" id="CLU_002498_2_0_1"/>
<keyword evidence="2" id="KW-1185">Reference proteome</keyword>
<accession>A0A0C9ZTR1</accession>
<dbReference type="STRING" id="930992.A0A0C9ZTR1"/>
<proteinExistence type="predicted"/>
<gene>
    <name evidence="1" type="ORF">CY34DRAFT_100894</name>
</gene>
<dbReference type="OrthoDB" id="3208495at2759"/>
<dbReference type="InterPro" id="IPR041078">
    <property type="entry name" value="Plavaka"/>
</dbReference>
<name>A0A0C9ZTR1_9AGAM</name>
<dbReference type="EMBL" id="KN836136">
    <property type="protein sequence ID" value="KIK32716.1"/>
    <property type="molecule type" value="Genomic_DNA"/>
</dbReference>
<protein>
    <submittedName>
        <fullName evidence="1">Uncharacterized protein</fullName>
    </submittedName>
</protein>
<dbReference type="AlphaFoldDB" id="A0A0C9ZTR1"/>
<evidence type="ECO:0000313" key="2">
    <source>
        <dbReference type="Proteomes" id="UP000054485"/>
    </source>
</evidence>
<dbReference type="InParanoid" id="A0A0C9ZTR1"/>
<evidence type="ECO:0000313" key="1">
    <source>
        <dbReference type="EMBL" id="KIK32716.1"/>
    </source>
</evidence>
<reference evidence="2" key="2">
    <citation type="submission" date="2015-01" db="EMBL/GenBank/DDBJ databases">
        <title>Evolutionary Origins and Diversification of the Mycorrhizal Mutualists.</title>
        <authorList>
            <consortium name="DOE Joint Genome Institute"/>
            <consortium name="Mycorrhizal Genomics Consortium"/>
            <person name="Kohler A."/>
            <person name="Kuo A."/>
            <person name="Nagy L.G."/>
            <person name="Floudas D."/>
            <person name="Copeland A."/>
            <person name="Barry K.W."/>
            <person name="Cichocki N."/>
            <person name="Veneault-Fourrey C."/>
            <person name="LaButti K."/>
            <person name="Lindquist E.A."/>
            <person name="Lipzen A."/>
            <person name="Lundell T."/>
            <person name="Morin E."/>
            <person name="Murat C."/>
            <person name="Riley R."/>
            <person name="Ohm R."/>
            <person name="Sun H."/>
            <person name="Tunlid A."/>
            <person name="Henrissat B."/>
            <person name="Grigoriev I.V."/>
            <person name="Hibbett D.S."/>
            <person name="Martin F."/>
        </authorList>
    </citation>
    <scope>NUCLEOTIDE SEQUENCE [LARGE SCALE GENOMIC DNA]</scope>
    <source>
        <strain evidence="2">UH-Slu-Lm8-n1</strain>
    </source>
</reference>
<dbReference type="Proteomes" id="UP000054485">
    <property type="component" value="Unassembled WGS sequence"/>
</dbReference>
<dbReference type="Pfam" id="PF18759">
    <property type="entry name" value="Plavaka"/>
    <property type="match status" value="1"/>
</dbReference>